<gene>
    <name evidence="2" type="ORF">RM190_00005</name>
</gene>
<evidence type="ECO:0000313" key="3">
    <source>
        <dbReference type="Proteomes" id="UP001251085"/>
    </source>
</evidence>
<comment type="caution">
    <text evidence="2">The sequence shown here is derived from an EMBL/GenBank/DDBJ whole genome shotgun (WGS) entry which is preliminary data.</text>
</comment>
<sequence length="60" mass="6789">PDRPHISSDISQCQKAGDKKQTEPRHFLRGAVKPSLPELSQIKQHFRAAQFRPEPASPSR</sequence>
<protein>
    <submittedName>
        <fullName evidence="2">Uncharacterized protein</fullName>
    </submittedName>
</protein>
<name>A0ABU3E7T2_9RHOB</name>
<dbReference type="Proteomes" id="UP001251085">
    <property type="component" value="Unassembled WGS sequence"/>
</dbReference>
<evidence type="ECO:0000313" key="2">
    <source>
        <dbReference type="EMBL" id="MDT1060216.1"/>
    </source>
</evidence>
<feature type="region of interest" description="Disordered" evidence="1">
    <location>
        <begin position="1"/>
        <end position="24"/>
    </location>
</feature>
<feature type="non-terminal residue" evidence="2">
    <location>
        <position position="1"/>
    </location>
</feature>
<accession>A0ABU3E7T2</accession>
<evidence type="ECO:0000256" key="1">
    <source>
        <dbReference type="SAM" id="MobiDB-lite"/>
    </source>
</evidence>
<dbReference type="EMBL" id="JAVRQI010000001">
    <property type="protein sequence ID" value="MDT1060216.1"/>
    <property type="molecule type" value="Genomic_DNA"/>
</dbReference>
<keyword evidence="3" id="KW-1185">Reference proteome</keyword>
<organism evidence="2 3">
    <name type="scientific">Paracoccus broussonetiae</name>
    <dbReference type="NCBI Taxonomy" id="3075834"/>
    <lineage>
        <taxon>Bacteria</taxon>
        <taxon>Pseudomonadati</taxon>
        <taxon>Pseudomonadota</taxon>
        <taxon>Alphaproteobacteria</taxon>
        <taxon>Rhodobacterales</taxon>
        <taxon>Paracoccaceae</taxon>
        <taxon>Paracoccus</taxon>
    </lineage>
</organism>
<proteinExistence type="predicted"/>
<dbReference type="RefSeq" id="WP_311757333.1">
    <property type="nucleotide sequence ID" value="NZ_JAVRQI010000001.1"/>
</dbReference>
<reference evidence="3" key="1">
    <citation type="submission" date="2023-07" db="EMBL/GenBank/DDBJ databases">
        <title>Characterization of two Paracoccaceae strains isolated from Phycosphere and proposal of Xinfangfangia lacusdiani sp. nov.</title>
        <authorList>
            <person name="Deng Y."/>
            <person name="Zhang Y.Q."/>
        </authorList>
    </citation>
    <scope>NUCLEOTIDE SEQUENCE [LARGE SCALE GENOMIC DNA]</scope>
    <source>
        <strain evidence="3">CPCC 101403</strain>
    </source>
</reference>